<accession>A0A7C9IMP1</accession>
<dbReference type="EMBL" id="WVUD01000040">
    <property type="protein sequence ID" value="MYL84721.1"/>
    <property type="molecule type" value="Genomic_DNA"/>
</dbReference>
<dbReference type="Proteomes" id="UP000482487">
    <property type="component" value="Unassembled WGS sequence"/>
</dbReference>
<keyword evidence="3" id="KW-1185">Reference proteome</keyword>
<dbReference type="RefSeq" id="WP_160962997.1">
    <property type="nucleotide sequence ID" value="NZ_WVUD01000040.1"/>
</dbReference>
<evidence type="ECO:0000256" key="1">
    <source>
        <dbReference type="SAM" id="MobiDB-lite"/>
    </source>
</evidence>
<sequence>MSQIPTSDPAMPPLPDTNAGSHALDGVPRTFLSRLCFDAGDYELLRIVNDVLARQRSSGFKRLLAPYLHPHGIKEMAAPKGLRIAYAVIHLLGSLEAGMAGDRLAALRSLRDEVMAAAESGLEKNTARVLLQTMKELVRSRDTPRRQLELAHDFRSAVSGRPRVVRRLLAEYHLLEMPEAWNQLAFDDHVHDANTKGRKSPTHLIMDAWIKGIRRLTVIHYHFVRPETAAELLEAAAIMDMSVDLGIECLARHGEGHLKIVWTPRGFARPEDFTAFLKKPGVRDFMREGFELTLRQQRYVLALLEAFNARHRHTIREQFNLALEPLDHEEFLAFVGSGQASVLHLARYIHDCLLPLLNAQAAQTLDQTAPGKACAYLAERDSLDVEALLDAYLSPAANPDILAPEATAPGETPPERLTITPGELTGRIAELHYNNSLALCTAEMPLPDVLLTLFACRGRITDCDAFNLRVFETGGSDGGEALELVSILNAGNVVALKRLLTRTADSVEAAGNAALAGQLRELRQEVAALAGAYRQSPITARIGTDSTGQSTRCHGMGLVVADTLPPRARKRLARRGKQPDSSLRRAIPVGVAATPRLSALPDDFPSAATARCYRFLRGLPGLRLAGYRTRFDWIAQRFFKATPATANIHTLGGIQQKASQRFLGRAEAQRRPLRLSGRHLSTTLKNALKIGLGFAVAAASFASINSWWVLAWLGPFIWFGITGVRNVIQAVLGCGGLRRSPLLTWKAYVSFDRLADSLLYTGFSVPLLDIVVRQLVLAQQFGITTSSRPLVLFACMAVANGLYLASHNLVRGLPKSAAVGNLFRSVLSIPLAFGLNQGLSWLLALGGVPDPGPTLEPFAAIVSKFASDCVAAVIEGLADRAKYVRMRLRDYREKFKQLYDTYALLELLYPNEDVAKLLETPKTFIASIGTQKGDLDKIVIVNALDFLYFWMYQPRARTVLARAIRTMSQEERRMFLLSQYVLLREREISRLFIEGLVGRKFAPALSFYLSHAHRYLNDLQELASRYPAAESFNMEERLLGHNVTMGG</sequence>
<dbReference type="OrthoDB" id="5427740at2"/>
<gene>
    <name evidence="2" type="ORF">GTA51_16530</name>
</gene>
<reference evidence="2 3" key="1">
    <citation type="submission" date="2020-01" db="EMBL/GenBank/DDBJ databases">
        <title>Genome sequence of Desulfovibrio aerotolerans DSM 16695(T).</title>
        <authorList>
            <person name="Karnachuk O."/>
            <person name="Avakyan M."/>
            <person name="Mardanov A."/>
            <person name="Kadnikov V."/>
            <person name="Ravin N."/>
        </authorList>
    </citation>
    <scope>NUCLEOTIDE SEQUENCE [LARGE SCALE GENOMIC DNA]</scope>
    <source>
        <strain evidence="2 3">DSM 16695</strain>
    </source>
</reference>
<evidence type="ECO:0000313" key="3">
    <source>
        <dbReference type="Proteomes" id="UP000482487"/>
    </source>
</evidence>
<organism evidence="2 3">
    <name type="scientific">Solidesulfovibrio aerotolerans</name>
    <dbReference type="NCBI Taxonomy" id="295255"/>
    <lineage>
        <taxon>Bacteria</taxon>
        <taxon>Pseudomonadati</taxon>
        <taxon>Thermodesulfobacteriota</taxon>
        <taxon>Desulfovibrionia</taxon>
        <taxon>Desulfovibrionales</taxon>
        <taxon>Desulfovibrionaceae</taxon>
        <taxon>Solidesulfovibrio</taxon>
    </lineage>
</organism>
<protein>
    <submittedName>
        <fullName evidence="2">Uncharacterized protein</fullName>
    </submittedName>
</protein>
<dbReference type="AlphaFoldDB" id="A0A7C9IMP1"/>
<name>A0A7C9IMP1_9BACT</name>
<evidence type="ECO:0000313" key="2">
    <source>
        <dbReference type="EMBL" id="MYL84721.1"/>
    </source>
</evidence>
<feature type="region of interest" description="Disordered" evidence="1">
    <location>
        <begin position="1"/>
        <end position="20"/>
    </location>
</feature>
<comment type="caution">
    <text evidence="2">The sequence shown here is derived from an EMBL/GenBank/DDBJ whole genome shotgun (WGS) entry which is preliminary data.</text>
</comment>
<proteinExistence type="predicted"/>